<dbReference type="Gene3D" id="3.55.50.30">
    <property type="match status" value="1"/>
</dbReference>
<comment type="caution">
    <text evidence="4">The sequence shown here is derived from an EMBL/GenBank/DDBJ whole genome shotgun (WGS) entry which is preliminary data.</text>
</comment>
<dbReference type="Gene3D" id="2.60.120.1440">
    <property type="match status" value="1"/>
</dbReference>
<dbReference type="Pfam" id="PF16344">
    <property type="entry name" value="FecR_C"/>
    <property type="match status" value="1"/>
</dbReference>
<evidence type="ECO:0000313" key="4">
    <source>
        <dbReference type="EMBL" id="RBL92941.1"/>
    </source>
</evidence>
<dbReference type="AlphaFoldDB" id="A0A365Y3R0"/>
<reference evidence="4 5" key="1">
    <citation type="submission" date="2018-05" db="EMBL/GenBank/DDBJ databases">
        <title>Chitinophaga sp. K3CV102501T nov., isolated from isolated from a monsoon evergreen broad-leaved forest soil.</title>
        <authorList>
            <person name="Lv Y."/>
        </authorList>
    </citation>
    <scope>NUCLEOTIDE SEQUENCE [LARGE SCALE GENOMIC DNA]</scope>
    <source>
        <strain evidence="4 5">GDMCC 1.1325</strain>
    </source>
</reference>
<dbReference type="Proteomes" id="UP000253410">
    <property type="component" value="Unassembled WGS sequence"/>
</dbReference>
<keyword evidence="1" id="KW-0472">Membrane</keyword>
<keyword evidence="1" id="KW-1133">Transmembrane helix</keyword>
<organism evidence="4 5">
    <name type="scientific">Chitinophaga flava</name>
    <dbReference type="NCBI Taxonomy" id="2259036"/>
    <lineage>
        <taxon>Bacteria</taxon>
        <taxon>Pseudomonadati</taxon>
        <taxon>Bacteroidota</taxon>
        <taxon>Chitinophagia</taxon>
        <taxon>Chitinophagales</taxon>
        <taxon>Chitinophagaceae</taxon>
        <taxon>Chitinophaga</taxon>
    </lineage>
</organism>
<feature type="domain" description="Protein FecR C-terminal" evidence="3">
    <location>
        <begin position="257"/>
        <end position="324"/>
    </location>
</feature>
<dbReference type="Pfam" id="PF04773">
    <property type="entry name" value="FecR"/>
    <property type="match status" value="1"/>
</dbReference>
<evidence type="ECO:0000256" key="1">
    <source>
        <dbReference type="SAM" id="Phobius"/>
    </source>
</evidence>
<name>A0A365Y3R0_9BACT</name>
<dbReference type="InterPro" id="IPR006860">
    <property type="entry name" value="FecR"/>
</dbReference>
<sequence>MTKPTDRHSFILLCLQSPQDAALQSRLQSWLDADEEHRELYRQLKLLWEQAPYAALFEDADAIAATARFLALLDQTPAVTPVLPLRRPRRRLMTAAAAVLFIAAGAAWWQYTRNSIQWLGKTTSSQPDSLLLADGSKIYLNKYSQVRYPAAFKGKERQVELTAGEAFFDIATDPVYPFTVTSGPAQIHVLGTSFNVKAGAEKIQVYVLSGRIALAMEHRPQRLHLQAGQSASCNTTTGELQAVAADINQLAWRTHELQFVDTSLQDVCNALSACYGVSMVLDPKISRKRKLNANFSNKTLEEVLQTLTALYDYQFQQLNDTIYVHLPVK</sequence>
<dbReference type="GO" id="GO:0016989">
    <property type="term" value="F:sigma factor antagonist activity"/>
    <property type="evidence" value="ECO:0007669"/>
    <property type="project" value="TreeGrafter"/>
</dbReference>
<dbReference type="RefSeq" id="WP_113615537.1">
    <property type="nucleotide sequence ID" value="NZ_QFFJ01000001.1"/>
</dbReference>
<dbReference type="EMBL" id="QFFJ01000001">
    <property type="protein sequence ID" value="RBL92941.1"/>
    <property type="molecule type" value="Genomic_DNA"/>
</dbReference>
<dbReference type="PANTHER" id="PTHR30273">
    <property type="entry name" value="PERIPLASMIC SIGNAL SENSOR AND SIGMA FACTOR ACTIVATOR FECR-RELATED"/>
    <property type="match status" value="1"/>
</dbReference>
<dbReference type="InterPro" id="IPR032508">
    <property type="entry name" value="FecR_C"/>
</dbReference>
<dbReference type="PANTHER" id="PTHR30273:SF2">
    <property type="entry name" value="PROTEIN FECR"/>
    <property type="match status" value="1"/>
</dbReference>
<evidence type="ECO:0000259" key="2">
    <source>
        <dbReference type="Pfam" id="PF04773"/>
    </source>
</evidence>
<feature type="transmembrane region" description="Helical" evidence="1">
    <location>
        <begin position="92"/>
        <end position="111"/>
    </location>
</feature>
<protein>
    <recommendedName>
        <fullName evidence="6">FecR protein domain-containing protein</fullName>
    </recommendedName>
</protein>
<evidence type="ECO:0000259" key="3">
    <source>
        <dbReference type="Pfam" id="PF16344"/>
    </source>
</evidence>
<accession>A0A365Y3R0</accession>
<proteinExistence type="predicted"/>
<keyword evidence="5" id="KW-1185">Reference proteome</keyword>
<gene>
    <name evidence="4" type="ORF">DF182_10300</name>
</gene>
<dbReference type="InterPro" id="IPR012373">
    <property type="entry name" value="Ferrdict_sens_TM"/>
</dbReference>
<keyword evidence="1" id="KW-0812">Transmembrane</keyword>
<feature type="domain" description="FecR protein" evidence="2">
    <location>
        <begin position="122"/>
        <end position="212"/>
    </location>
</feature>
<evidence type="ECO:0000313" key="5">
    <source>
        <dbReference type="Proteomes" id="UP000253410"/>
    </source>
</evidence>
<dbReference type="PIRSF" id="PIRSF018266">
    <property type="entry name" value="FecR"/>
    <property type="match status" value="1"/>
</dbReference>
<evidence type="ECO:0008006" key="6">
    <source>
        <dbReference type="Google" id="ProtNLM"/>
    </source>
</evidence>
<dbReference type="OrthoDB" id="1452822at2"/>